<comment type="caution">
    <text evidence="3">The sequence shown here is derived from an EMBL/GenBank/DDBJ whole genome shotgun (WGS) entry which is preliminary data.</text>
</comment>
<reference evidence="3 4" key="1">
    <citation type="submission" date="2018-07" db="EMBL/GenBank/DDBJ databases">
        <title>Leeuwenhoekiella genomics.</title>
        <authorList>
            <person name="Tahon G."/>
            <person name="Willems A."/>
        </authorList>
    </citation>
    <scope>NUCLEOTIDE SEQUENCE [LARGE SCALE GENOMIC DNA]</scope>
    <source>
        <strain evidence="3 4">LMG 1345</strain>
    </source>
</reference>
<keyword evidence="1" id="KW-0732">Signal</keyword>
<dbReference type="GO" id="GO:0006508">
    <property type="term" value="P:proteolysis"/>
    <property type="evidence" value="ECO:0007669"/>
    <property type="project" value="InterPro"/>
</dbReference>
<dbReference type="Pfam" id="PF03572">
    <property type="entry name" value="Peptidase_S41"/>
    <property type="match status" value="1"/>
</dbReference>
<dbReference type="Gene3D" id="3.90.226.10">
    <property type="entry name" value="2-enoyl-CoA Hydratase, Chain A, domain 1"/>
    <property type="match status" value="1"/>
</dbReference>
<name>A0A4V1KSG9_9FLAO</name>
<evidence type="ECO:0000313" key="3">
    <source>
        <dbReference type="EMBL" id="RXG31698.1"/>
    </source>
</evidence>
<accession>A0A4V1KSG9</accession>
<proteinExistence type="predicted"/>
<dbReference type="InterPro" id="IPR029045">
    <property type="entry name" value="ClpP/crotonase-like_dom_sf"/>
</dbReference>
<organism evidence="3 4">
    <name type="scientific">Leeuwenhoekiella marinoflava</name>
    <dbReference type="NCBI Taxonomy" id="988"/>
    <lineage>
        <taxon>Bacteria</taxon>
        <taxon>Pseudomonadati</taxon>
        <taxon>Bacteroidota</taxon>
        <taxon>Flavobacteriia</taxon>
        <taxon>Flavobacteriales</taxon>
        <taxon>Flavobacteriaceae</taxon>
        <taxon>Leeuwenhoekiella</taxon>
    </lineage>
</organism>
<dbReference type="Proteomes" id="UP000290608">
    <property type="component" value="Unassembled WGS sequence"/>
</dbReference>
<dbReference type="InterPro" id="IPR005151">
    <property type="entry name" value="Tail-specific_protease"/>
</dbReference>
<dbReference type="SUPFAM" id="SSF52096">
    <property type="entry name" value="ClpP/crotonase"/>
    <property type="match status" value="1"/>
</dbReference>
<dbReference type="EMBL" id="QOVL01000006">
    <property type="protein sequence ID" value="RXG31698.1"/>
    <property type="molecule type" value="Genomic_DNA"/>
</dbReference>
<dbReference type="STRING" id="1122159.SAMN02745246_01665"/>
<evidence type="ECO:0000259" key="2">
    <source>
        <dbReference type="Pfam" id="PF03572"/>
    </source>
</evidence>
<protein>
    <submittedName>
        <fullName evidence="3">Peptidase S41-like protein</fullName>
    </submittedName>
</protein>
<evidence type="ECO:0000313" key="4">
    <source>
        <dbReference type="Proteomes" id="UP000290608"/>
    </source>
</evidence>
<feature type="chain" id="PRO_5020543015" evidence="1">
    <location>
        <begin position="24"/>
        <end position="482"/>
    </location>
</feature>
<dbReference type="AlphaFoldDB" id="A0A4V1KSG9"/>
<gene>
    <name evidence="3" type="ORF">DSL99_1516</name>
</gene>
<feature type="domain" description="Tail specific protease" evidence="2">
    <location>
        <begin position="252"/>
        <end position="416"/>
    </location>
</feature>
<evidence type="ECO:0000256" key="1">
    <source>
        <dbReference type="SAM" id="SignalP"/>
    </source>
</evidence>
<dbReference type="GO" id="GO:0008236">
    <property type="term" value="F:serine-type peptidase activity"/>
    <property type="evidence" value="ECO:0007669"/>
    <property type="project" value="InterPro"/>
</dbReference>
<feature type="signal peptide" evidence="1">
    <location>
        <begin position="1"/>
        <end position="23"/>
    </location>
</feature>
<sequence length="482" mass="55698">METITKPLLALFFLLISILSVRAQDCTCAEAFEEVVQVYENDYALFNIKVTEANRELYAANKEVFRKKAGRVSAIEECLPVLEQWLQFFRGGHTYIRLTRKSALKETRDSIMIDKNAFLKEINRIKKKKTYKENDLLGIWKYGAYEVGIMPKKDTHENKFIGFILSSKNNVWKQGDVKFELSQIYGNDYEVIYYMDDNSGRKLKGKLQNPEHLEFIDFNNWIKVWPSNTNKVTKAEEADLYSDFHIRMIDDKIPYIRFPNFYEKEPAFVDSLIKSHHQELVNADFFIVDVRDNNGGNDAVYKPLFPYILSGPIQTPNYGLWLSKGNIDIFLDGRKPEELDDESKAEYDYLSSLTGTLFWPNGDEYASTSIPDTLFAPHQKVAVLINEKTISSGETFVYRTRQSEKVILYGQNTAGIIDGFNVLTKKINCFELNYPSSIRAKDVAENPIDPYGMAPDVYVDEKVDVLKFAIEHMSFLIDKNRN</sequence>
<dbReference type="RefSeq" id="WP_073098752.1">
    <property type="nucleotide sequence ID" value="NZ_QOVL01000006.1"/>
</dbReference>